<reference evidence="3" key="1">
    <citation type="submission" date="2024-07" db="EMBL/GenBank/DDBJ databases">
        <title>Two chromosome-level genome assemblies of Korean endemic species Abeliophyllum distichum and Forsythia ovata (Oleaceae).</title>
        <authorList>
            <person name="Jang H."/>
        </authorList>
    </citation>
    <scope>NUCLEOTIDE SEQUENCE [LARGE SCALE GENOMIC DNA]</scope>
</reference>
<evidence type="ECO:0000313" key="3">
    <source>
        <dbReference type="Proteomes" id="UP001604277"/>
    </source>
</evidence>
<organism evidence="2 3">
    <name type="scientific">Forsythia ovata</name>
    <dbReference type="NCBI Taxonomy" id="205694"/>
    <lineage>
        <taxon>Eukaryota</taxon>
        <taxon>Viridiplantae</taxon>
        <taxon>Streptophyta</taxon>
        <taxon>Embryophyta</taxon>
        <taxon>Tracheophyta</taxon>
        <taxon>Spermatophyta</taxon>
        <taxon>Magnoliopsida</taxon>
        <taxon>eudicotyledons</taxon>
        <taxon>Gunneridae</taxon>
        <taxon>Pentapetalae</taxon>
        <taxon>asterids</taxon>
        <taxon>lamiids</taxon>
        <taxon>Lamiales</taxon>
        <taxon>Oleaceae</taxon>
        <taxon>Forsythieae</taxon>
        <taxon>Forsythia</taxon>
    </lineage>
</organism>
<dbReference type="Proteomes" id="UP001604277">
    <property type="component" value="Unassembled WGS sequence"/>
</dbReference>
<dbReference type="EMBL" id="JBFOLJ010000014">
    <property type="protein sequence ID" value="KAL2478403.1"/>
    <property type="molecule type" value="Genomic_DNA"/>
</dbReference>
<comment type="caution">
    <text evidence="2">The sequence shown here is derived from an EMBL/GenBank/DDBJ whole genome shotgun (WGS) entry which is preliminary data.</text>
</comment>
<dbReference type="PANTHER" id="PTHR34567:SF3">
    <property type="entry name" value="FK506-BINDING-LIKE PROTEIN"/>
    <property type="match status" value="1"/>
</dbReference>
<name>A0ABD1QS89_9LAMI</name>
<proteinExistence type="predicted"/>
<feature type="region of interest" description="Disordered" evidence="1">
    <location>
        <begin position="284"/>
        <end position="376"/>
    </location>
</feature>
<keyword evidence="3" id="KW-1185">Reference proteome</keyword>
<dbReference type="PANTHER" id="PTHR34567">
    <property type="entry name" value="FK506-BINDING-LIKE PROTEIN"/>
    <property type="match status" value="1"/>
</dbReference>
<feature type="region of interest" description="Disordered" evidence="1">
    <location>
        <begin position="1"/>
        <end position="36"/>
    </location>
</feature>
<protein>
    <submittedName>
        <fullName evidence="2">Uncharacterized protein</fullName>
    </submittedName>
</protein>
<gene>
    <name evidence="2" type="ORF">Fot_47417</name>
</gene>
<sequence length="376" mass="43225">MGNWNRRYMPRKKCRYDYEDPPPSPPRTHQTQSRHPGFKHVSVPSWEIDYCDSVRVPWYKILASKKYIYSYPSVADWDASAGEEALNDAKERYWANIKGLPCDKPLPNPDLYTDEIDWNSFIDPELVSDLDRQFFNPDNVDKDDKLDTIKEEVDMVLECAKTRDDKDQSHSDNPWESNLVQGTGNLIDRKQGWNQCDDSVNMKGVNPWEQGHSQLGVSLKGNAWRGEIESWGGNLGPKPANVDYTSGNPWNSGMQIVGARQDGWGQRENSSWGWSCRNTGVQELRSSGNCGNPWESISKGGGYSKERSWGENGNESWGRKQSDYQSNKTDYWDSRRSRRGGRGFNGGYRKRESSPQHTRYKSSRYQGDFCGNSRQW</sequence>
<evidence type="ECO:0000313" key="2">
    <source>
        <dbReference type="EMBL" id="KAL2478403.1"/>
    </source>
</evidence>
<dbReference type="AlphaFoldDB" id="A0ABD1QS89"/>
<accession>A0ABD1QS89</accession>
<evidence type="ECO:0000256" key="1">
    <source>
        <dbReference type="SAM" id="MobiDB-lite"/>
    </source>
</evidence>